<evidence type="ECO:0000313" key="7">
    <source>
        <dbReference type="EMBL" id="SPC74687.1"/>
    </source>
</evidence>
<dbReference type="GO" id="GO:0003676">
    <property type="term" value="F:nucleic acid binding"/>
    <property type="evidence" value="ECO:0007669"/>
    <property type="project" value="InterPro"/>
</dbReference>
<dbReference type="AlphaFoldDB" id="A0A2N9E6U9"/>
<reference evidence="7" key="1">
    <citation type="submission" date="2018-02" db="EMBL/GenBank/DDBJ databases">
        <authorList>
            <person name="Cohen D.B."/>
            <person name="Kent A.D."/>
        </authorList>
    </citation>
    <scope>NUCLEOTIDE SEQUENCE</scope>
</reference>
<proteinExistence type="predicted"/>
<dbReference type="Gene3D" id="4.10.60.10">
    <property type="entry name" value="Zinc finger, CCHC-type"/>
    <property type="match status" value="1"/>
</dbReference>
<sequence length="848" mass="96026">MHDDLIGKYETFQNAKNMWDQLKFDFGGTSTTRLKSLVLKFELYRKDPKDTMTEHLRMMSRMIRDLKVAGNVLTDEQQVQAVIRSLHDSWISTKIIMTHNENIKNFVDISRHVELEAERQEATKSAIVITHGGQHKPNGFKCKDKGKAARQGGPSTSPPKVNKGANQHKRGTCSVKKNISKVKCYNCNKLGHFARDCTEPKKVSLSLDLSSIYVCYPSSIFVCSHVFVAKSISDWIIDTGAIRNVAQDRAGFVDYRKILAVIHVVYMGNGSYEEALGVGKDRMARLAREGLLCPLAKVDLPICEPYLAGKACRKPFGKAVKATQPLLLIHLDICGPMNVKACHGASYFLTFIDDYTQYGYIQLIAHRYEALDCFKHFVVEVENQHEKGLKTLRTKCGCEYMSDQFKDLCEEKGIRRQLTIPNTPQQNGVAERRNRTLLDMIRSMMAQANLPTSFWGDALLIAAYILNRVPFQSVSSTPYELWKGEMPNLEHLRLWDLLVLYTAPRIRMTEIESHDIDFIDTDFPSIGDANRDLDLYKLEEDEGTLPSSSKGGGLVPHPVIAEDSGNGLQPRGSITLDQDSQVYRVSSRGHIPRRHFEIEGNVLLCNAKDVDEPTSFSEALYSPDRDEWMTDMYKTCFVVKGYTQQEGIDYEDTFSPVVRFASIRLILSIVAKQDLELFQMDVKTAFLNRELDEEIYMAQPAGFEVQGHKRKVCRLKHSIYGLKQSSRQCLDQCLKNDEKKNQMSKVSYASAIGSLMYAMLCTHPDICFAVDMVSRYQSNPGPDHWRAVKRILRYLRGTIDHALCYHGGDLRWTGYSDANWASDKDERKSTSGYASILGGGADSWCSKK</sequence>
<evidence type="ECO:0000256" key="1">
    <source>
        <dbReference type="ARBA" id="ARBA00022723"/>
    </source>
</evidence>
<dbReference type="PROSITE" id="PS50158">
    <property type="entry name" value="ZF_CCHC"/>
    <property type="match status" value="1"/>
</dbReference>
<feature type="domain" description="Integrase catalytic" evidence="6">
    <location>
        <begin position="321"/>
        <end position="486"/>
    </location>
</feature>
<dbReference type="GO" id="GO:0015074">
    <property type="term" value="P:DNA integration"/>
    <property type="evidence" value="ECO:0007669"/>
    <property type="project" value="InterPro"/>
</dbReference>
<dbReference type="InterPro" id="IPR012337">
    <property type="entry name" value="RNaseH-like_sf"/>
</dbReference>
<evidence type="ECO:0000259" key="6">
    <source>
        <dbReference type="PROSITE" id="PS50994"/>
    </source>
</evidence>
<dbReference type="PANTHER" id="PTHR42648:SF27">
    <property type="entry name" value="RNA-DIRECTED DNA POLYMERASE"/>
    <property type="match status" value="1"/>
</dbReference>
<dbReference type="InterPro" id="IPR001584">
    <property type="entry name" value="Integrase_cat-core"/>
</dbReference>
<dbReference type="InterPro" id="IPR013103">
    <property type="entry name" value="RVT_2"/>
</dbReference>
<dbReference type="PANTHER" id="PTHR42648">
    <property type="entry name" value="TRANSPOSASE, PUTATIVE-RELATED"/>
    <property type="match status" value="1"/>
</dbReference>
<dbReference type="SMART" id="SM00343">
    <property type="entry name" value="ZnF_C2HC"/>
    <property type="match status" value="1"/>
</dbReference>
<keyword evidence="2" id="KW-0378">Hydrolase</keyword>
<feature type="region of interest" description="Disordered" evidence="4">
    <location>
        <begin position="139"/>
        <end position="169"/>
    </location>
</feature>
<organism evidence="7">
    <name type="scientific">Fagus sylvatica</name>
    <name type="common">Beechnut</name>
    <dbReference type="NCBI Taxonomy" id="28930"/>
    <lineage>
        <taxon>Eukaryota</taxon>
        <taxon>Viridiplantae</taxon>
        <taxon>Streptophyta</taxon>
        <taxon>Embryophyta</taxon>
        <taxon>Tracheophyta</taxon>
        <taxon>Spermatophyta</taxon>
        <taxon>Magnoliopsida</taxon>
        <taxon>eudicotyledons</taxon>
        <taxon>Gunneridae</taxon>
        <taxon>Pentapetalae</taxon>
        <taxon>rosids</taxon>
        <taxon>fabids</taxon>
        <taxon>Fagales</taxon>
        <taxon>Fagaceae</taxon>
        <taxon>Fagus</taxon>
    </lineage>
</organism>
<dbReference type="Gene3D" id="3.30.420.10">
    <property type="entry name" value="Ribonuclease H-like superfamily/Ribonuclease H"/>
    <property type="match status" value="1"/>
</dbReference>
<name>A0A2N9E6U9_FAGSY</name>
<keyword evidence="1" id="KW-0479">Metal-binding</keyword>
<evidence type="ECO:0008006" key="8">
    <source>
        <dbReference type="Google" id="ProtNLM"/>
    </source>
</evidence>
<dbReference type="PROSITE" id="PS50994">
    <property type="entry name" value="INTEGRASE"/>
    <property type="match status" value="1"/>
</dbReference>
<dbReference type="Pfam" id="PF00665">
    <property type="entry name" value="rve"/>
    <property type="match status" value="1"/>
</dbReference>
<evidence type="ECO:0000256" key="3">
    <source>
        <dbReference type="PROSITE-ProRule" id="PRU00047"/>
    </source>
</evidence>
<accession>A0A2N9E6U9</accession>
<dbReference type="InterPro" id="IPR001878">
    <property type="entry name" value="Znf_CCHC"/>
</dbReference>
<protein>
    <recommendedName>
        <fullName evidence="8">Integrase catalytic domain-containing protein</fullName>
    </recommendedName>
</protein>
<dbReference type="Pfam" id="PF14223">
    <property type="entry name" value="Retrotran_gag_2"/>
    <property type="match status" value="1"/>
</dbReference>
<evidence type="ECO:0000256" key="4">
    <source>
        <dbReference type="SAM" id="MobiDB-lite"/>
    </source>
</evidence>
<gene>
    <name evidence="7" type="ORF">FSB_LOCUS2569</name>
</gene>
<keyword evidence="3" id="KW-0863">Zinc-finger</keyword>
<feature type="domain" description="CCHC-type" evidence="5">
    <location>
        <begin position="183"/>
        <end position="199"/>
    </location>
</feature>
<dbReference type="EMBL" id="OIVN01000120">
    <property type="protein sequence ID" value="SPC74687.1"/>
    <property type="molecule type" value="Genomic_DNA"/>
</dbReference>
<dbReference type="GO" id="GO:0008270">
    <property type="term" value="F:zinc ion binding"/>
    <property type="evidence" value="ECO:0007669"/>
    <property type="project" value="UniProtKB-KW"/>
</dbReference>
<dbReference type="InterPro" id="IPR039537">
    <property type="entry name" value="Retrotran_Ty1/copia-like"/>
</dbReference>
<dbReference type="GO" id="GO:0016787">
    <property type="term" value="F:hydrolase activity"/>
    <property type="evidence" value="ECO:0007669"/>
    <property type="project" value="UniProtKB-KW"/>
</dbReference>
<evidence type="ECO:0000259" key="5">
    <source>
        <dbReference type="PROSITE" id="PS50158"/>
    </source>
</evidence>
<keyword evidence="3" id="KW-0862">Zinc</keyword>
<dbReference type="SUPFAM" id="SSF57756">
    <property type="entry name" value="Retrovirus zinc finger-like domains"/>
    <property type="match status" value="1"/>
</dbReference>
<dbReference type="InterPro" id="IPR036397">
    <property type="entry name" value="RNaseH_sf"/>
</dbReference>
<dbReference type="InterPro" id="IPR036875">
    <property type="entry name" value="Znf_CCHC_sf"/>
</dbReference>
<dbReference type="SUPFAM" id="SSF53098">
    <property type="entry name" value="Ribonuclease H-like"/>
    <property type="match status" value="1"/>
</dbReference>
<dbReference type="Pfam" id="PF07727">
    <property type="entry name" value="RVT_2"/>
    <property type="match status" value="1"/>
</dbReference>
<evidence type="ECO:0000256" key="2">
    <source>
        <dbReference type="ARBA" id="ARBA00022801"/>
    </source>
</evidence>
<dbReference type="Pfam" id="PF00098">
    <property type="entry name" value="zf-CCHC"/>
    <property type="match status" value="1"/>
</dbReference>